<evidence type="ECO:0008006" key="3">
    <source>
        <dbReference type="Google" id="ProtNLM"/>
    </source>
</evidence>
<comment type="caution">
    <text evidence="1">The sequence shown here is derived from an EMBL/GenBank/DDBJ whole genome shotgun (WGS) entry which is preliminary data.</text>
</comment>
<sequence>MTFEADLAGLQNEASRLRVLIAQVEEEALREAHPKRLARSDWPLMAMRNRLLVLEHRIAKIKFGSFRFD</sequence>
<name>A0ABT1CBY5_9HYPH</name>
<keyword evidence="2" id="KW-1185">Reference proteome</keyword>
<reference evidence="1 2" key="1">
    <citation type="submission" date="2022-06" db="EMBL/GenBank/DDBJ databases">
        <title>Mesorhizobium sp. strain RP14 Genome sequencing and assembly.</title>
        <authorList>
            <person name="Kim I."/>
        </authorList>
    </citation>
    <scope>NUCLEOTIDE SEQUENCE [LARGE SCALE GENOMIC DNA]</scope>
    <source>
        <strain evidence="2">RP14(2022)</strain>
    </source>
</reference>
<protein>
    <recommendedName>
        <fullName evidence="3">IS66 family transposase</fullName>
    </recommendedName>
</protein>
<evidence type="ECO:0000313" key="1">
    <source>
        <dbReference type="EMBL" id="MCO6052339.1"/>
    </source>
</evidence>
<gene>
    <name evidence="1" type="ORF">NGM99_21350</name>
</gene>
<dbReference type="EMBL" id="JAMXQS010000015">
    <property type="protein sequence ID" value="MCO6052339.1"/>
    <property type="molecule type" value="Genomic_DNA"/>
</dbReference>
<evidence type="ECO:0000313" key="2">
    <source>
        <dbReference type="Proteomes" id="UP001205906"/>
    </source>
</evidence>
<organism evidence="1 2">
    <name type="scientific">Mesorhizobium liriopis</name>
    <dbReference type="NCBI Taxonomy" id="2953882"/>
    <lineage>
        <taxon>Bacteria</taxon>
        <taxon>Pseudomonadati</taxon>
        <taxon>Pseudomonadota</taxon>
        <taxon>Alphaproteobacteria</taxon>
        <taxon>Hyphomicrobiales</taxon>
        <taxon>Phyllobacteriaceae</taxon>
        <taxon>Mesorhizobium</taxon>
    </lineage>
</organism>
<dbReference type="RefSeq" id="WP_252822760.1">
    <property type="nucleotide sequence ID" value="NZ_JAMXQS010000015.1"/>
</dbReference>
<accession>A0ABT1CBY5</accession>
<proteinExistence type="predicted"/>
<dbReference type="Proteomes" id="UP001205906">
    <property type="component" value="Unassembled WGS sequence"/>
</dbReference>